<gene>
    <name evidence="1" type="ordered locus">Rumal_3648</name>
</gene>
<evidence type="ECO:0000313" key="2">
    <source>
        <dbReference type="Proteomes" id="UP000006919"/>
    </source>
</evidence>
<keyword evidence="1" id="KW-0614">Plasmid</keyword>
<reference evidence="2" key="1">
    <citation type="journal article" date="2011" name="J. Bacteriol.">
        <title>Complete genome of the cellulolytic ruminal bacterium Ruminococcus albus 7.</title>
        <authorList>
            <person name="Suen G."/>
            <person name="Stevenson D.M."/>
            <person name="Bruce D.C."/>
            <person name="Chertkov O."/>
            <person name="Copeland A."/>
            <person name="Cheng J.F."/>
            <person name="Detter C."/>
            <person name="Detter J.C."/>
            <person name="Goodwin L.A."/>
            <person name="Han C.S."/>
            <person name="Hauser L.J."/>
            <person name="Ivanova N.N."/>
            <person name="Kyrpides N.C."/>
            <person name="Land M.L."/>
            <person name="Lapidus A."/>
            <person name="Lucas S."/>
            <person name="Ovchinnikova G."/>
            <person name="Pitluck S."/>
            <person name="Tapia R."/>
            <person name="Woyke T."/>
            <person name="Boyum J."/>
            <person name="Mead D."/>
            <person name="Weimer P.J."/>
        </authorList>
    </citation>
    <scope>NUCLEOTIDE SEQUENCE [LARGE SCALE GENOMIC DNA]</scope>
    <source>
        <strain evidence="2">ATCC 27210 / DSM 20455 / JCM 14654 / NCDO 2250 / 7</strain>
        <plasmid evidence="2">pRUMAL01</plasmid>
    </source>
</reference>
<organism evidence="1 2">
    <name type="scientific">Ruminococcus albus (strain ATCC 27210 / DSM 20455 / JCM 14654 / NCDO 2250 / 7)</name>
    <dbReference type="NCBI Taxonomy" id="697329"/>
    <lineage>
        <taxon>Bacteria</taxon>
        <taxon>Bacillati</taxon>
        <taxon>Bacillota</taxon>
        <taxon>Clostridia</taxon>
        <taxon>Eubacteriales</taxon>
        <taxon>Oscillospiraceae</taxon>
        <taxon>Ruminococcus</taxon>
    </lineage>
</organism>
<geneLocation type="plasmid" evidence="1 2">
    <name>pRUMAL01</name>
</geneLocation>
<dbReference type="EMBL" id="CP002404">
    <property type="protein sequence ID" value="ADU24087.1"/>
    <property type="molecule type" value="Genomic_DNA"/>
</dbReference>
<sequence length="121" mass="14101">MKYHIYVSDNYDAEDVVDFYVESEDSPECIVKAVALKTIEDNDLSDDNIESISFNTMENHYGVLIQCHDYHIMVWLADGNIPTITIEQKFLNIAKNIPSDVRYDSDNDKKQLKKMLDEIYK</sequence>
<dbReference type="KEGG" id="ral:Rumal_3648"/>
<name>E6UK91_RUMA7</name>
<protein>
    <submittedName>
        <fullName evidence="1">Uncharacterized protein</fullName>
    </submittedName>
</protein>
<proteinExistence type="predicted"/>
<accession>E6UK91</accession>
<evidence type="ECO:0000313" key="1">
    <source>
        <dbReference type="EMBL" id="ADU24087.1"/>
    </source>
</evidence>
<dbReference type="AlphaFoldDB" id="E6UK91"/>
<dbReference type="Proteomes" id="UP000006919">
    <property type="component" value="Plasmid pRUMAL01"/>
</dbReference>
<dbReference type="HOGENOM" id="CLU_2036322_0_0_9"/>
<dbReference type="RefSeq" id="WP_013483635.1">
    <property type="nucleotide sequence ID" value="NC_014824.1"/>
</dbReference>